<dbReference type="PIRSF" id="PIRSF000136">
    <property type="entry name" value="LGO_GLO"/>
    <property type="match status" value="1"/>
</dbReference>
<dbReference type="Gene3D" id="3.30.465.10">
    <property type="match status" value="1"/>
</dbReference>
<dbReference type="GO" id="GO:0016020">
    <property type="term" value="C:membrane"/>
    <property type="evidence" value="ECO:0007669"/>
    <property type="project" value="InterPro"/>
</dbReference>
<dbReference type="Pfam" id="PF04030">
    <property type="entry name" value="ALO"/>
    <property type="match status" value="2"/>
</dbReference>
<dbReference type="GO" id="GO:0080049">
    <property type="term" value="F:L-gulono-1,4-lactone dehydrogenase activity"/>
    <property type="evidence" value="ECO:0007669"/>
    <property type="project" value="TreeGrafter"/>
</dbReference>
<dbReference type="Pfam" id="PF01565">
    <property type="entry name" value="FAD_binding_4"/>
    <property type="match status" value="1"/>
</dbReference>
<dbReference type="InterPro" id="IPR036318">
    <property type="entry name" value="FAD-bd_PCMH-like_sf"/>
</dbReference>
<dbReference type="OrthoDB" id="9800184at2"/>
<evidence type="ECO:0000256" key="4">
    <source>
        <dbReference type="ARBA" id="ARBA00023002"/>
    </source>
</evidence>
<dbReference type="InterPro" id="IPR006093">
    <property type="entry name" value="Oxy_OxRdtase_FAD_BS"/>
</dbReference>
<dbReference type="RefSeq" id="WP_123916112.1">
    <property type="nucleotide sequence ID" value="NZ_RKRA01000001.1"/>
</dbReference>
<dbReference type="PANTHER" id="PTHR43762">
    <property type="entry name" value="L-GULONOLACTONE OXIDASE"/>
    <property type="match status" value="1"/>
</dbReference>
<dbReference type="Gene3D" id="3.30.70.2530">
    <property type="match status" value="1"/>
</dbReference>
<dbReference type="Proteomes" id="UP000280726">
    <property type="component" value="Unassembled WGS sequence"/>
</dbReference>
<evidence type="ECO:0000256" key="3">
    <source>
        <dbReference type="ARBA" id="ARBA00022644"/>
    </source>
</evidence>
<dbReference type="Gene3D" id="3.30.43.10">
    <property type="entry name" value="Uridine Diphospho-n-acetylenolpyruvylglucosamine Reductase, domain 2"/>
    <property type="match status" value="1"/>
</dbReference>
<dbReference type="AlphaFoldDB" id="A0A3N4Z6X7"/>
<dbReference type="PROSITE" id="PS00862">
    <property type="entry name" value="OX2_COVAL_FAD"/>
    <property type="match status" value="1"/>
</dbReference>
<accession>A0A3N4Z6X7</accession>
<dbReference type="UniPathway" id="UPA00132"/>
<keyword evidence="4" id="KW-0560">Oxidoreductase</keyword>
<dbReference type="InterPro" id="IPR007173">
    <property type="entry name" value="ALO_C"/>
</dbReference>
<organism evidence="6 7">
    <name type="scientific">Georgenia muralis</name>
    <dbReference type="NCBI Taxonomy" id="154117"/>
    <lineage>
        <taxon>Bacteria</taxon>
        <taxon>Bacillati</taxon>
        <taxon>Actinomycetota</taxon>
        <taxon>Actinomycetes</taxon>
        <taxon>Micrococcales</taxon>
        <taxon>Bogoriellaceae</taxon>
        <taxon>Georgenia</taxon>
    </lineage>
</organism>
<dbReference type="InterPro" id="IPR016171">
    <property type="entry name" value="Vanillyl_alc_oxidase_C-sub2"/>
</dbReference>
<proteinExistence type="inferred from homology"/>
<dbReference type="GO" id="GO:0003885">
    <property type="term" value="F:D-arabinono-1,4-lactone oxidase activity"/>
    <property type="evidence" value="ECO:0007669"/>
    <property type="project" value="InterPro"/>
</dbReference>
<evidence type="ECO:0000259" key="5">
    <source>
        <dbReference type="PROSITE" id="PS51387"/>
    </source>
</evidence>
<dbReference type="SUPFAM" id="SSF56176">
    <property type="entry name" value="FAD-binding/transporter-associated domain-like"/>
    <property type="match status" value="1"/>
</dbReference>
<dbReference type="PANTHER" id="PTHR43762:SF1">
    <property type="entry name" value="D-ARABINONO-1,4-LACTONE OXIDASE"/>
    <property type="match status" value="1"/>
</dbReference>
<protein>
    <submittedName>
        <fullName evidence="6">FAD/FMN-containing dehydrogenase</fullName>
    </submittedName>
</protein>
<gene>
    <name evidence="6" type="ORF">EDD32_1379</name>
</gene>
<sequence>MVRPGRPWTNWSGSLSFTPAQVARPRSHEEVVELVGAVARDGRKLRPVGTGHSSSPLVATTDVLVSLEHLAGLVAHDTAAGLVTVLPGTGLSDLCNGLADVGLALENLGDVDYQSIAGAVATGTHGTGERLGNLSSALAGGTLVTGAGRTLAFGTAGDGDTELLRATQVSLGALGVMTSMTLRVRRAYQLHRRNWCTHVDWVLEHLDELAARHRHVDFYWYPRSDLAQLRVMDEPGDEGDLDAPGHLRADETGPAHTIIPNERDLRFDEMEYLLPRENGLETFREVRERVKERHRSSVGWRLLVRTVAPDEAMLSTAHRRPTMTIALLQNADLDHEAYFRDMEPLLLEHGGRPHWGKKHTRTAPDLRAMYPDLGAFTDIRRRLDPGDVLLTEYLRTLLEDES</sequence>
<dbReference type="GO" id="GO:0019853">
    <property type="term" value="P:L-ascorbic acid biosynthetic process"/>
    <property type="evidence" value="ECO:0007669"/>
    <property type="project" value="UniProtKB-UniPathway"/>
</dbReference>
<keyword evidence="3" id="KW-0060">Ascorbate biosynthesis</keyword>
<dbReference type="GO" id="GO:0071949">
    <property type="term" value="F:FAD binding"/>
    <property type="evidence" value="ECO:0007669"/>
    <property type="project" value="InterPro"/>
</dbReference>
<evidence type="ECO:0000256" key="2">
    <source>
        <dbReference type="ARBA" id="ARBA00005466"/>
    </source>
</evidence>
<dbReference type="EMBL" id="RKRA01000001">
    <property type="protein sequence ID" value="RPF26920.1"/>
    <property type="molecule type" value="Genomic_DNA"/>
</dbReference>
<evidence type="ECO:0000313" key="7">
    <source>
        <dbReference type="Proteomes" id="UP000280726"/>
    </source>
</evidence>
<comment type="pathway">
    <text evidence="1">Cofactor biosynthesis; L-ascorbate biosynthesis.</text>
</comment>
<dbReference type="PROSITE" id="PS51387">
    <property type="entry name" value="FAD_PCMH"/>
    <property type="match status" value="1"/>
</dbReference>
<comment type="similarity">
    <text evidence="2">Belongs to the oxygen-dependent FAD-linked oxidoreductase family.</text>
</comment>
<dbReference type="InterPro" id="IPR016167">
    <property type="entry name" value="FAD-bd_PCMH_sub1"/>
</dbReference>
<evidence type="ECO:0000256" key="1">
    <source>
        <dbReference type="ARBA" id="ARBA00005147"/>
    </source>
</evidence>
<comment type="caution">
    <text evidence="6">The sequence shown here is derived from an EMBL/GenBank/DDBJ whole genome shotgun (WGS) entry which is preliminary data.</text>
</comment>
<dbReference type="InterPro" id="IPR016169">
    <property type="entry name" value="FAD-bd_PCMH_sub2"/>
</dbReference>
<dbReference type="InterPro" id="IPR006094">
    <property type="entry name" value="Oxid_FAD_bind_N"/>
</dbReference>
<reference evidence="6 7" key="1">
    <citation type="submission" date="2018-11" db="EMBL/GenBank/DDBJ databases">
        <title>Sequencing the genomes of 1000 actinobacteria strains.</title>
        <authorList>
            <person name="Klenk H.-P."/>
        </authorList>
    </citation>
    <scope>NUCLEOTIDE SEQUENCE [LARGE SCALE GENOMIC DNA]</scope>
    <source>
        <strain evidence="6 7">DSM 14418</strain>
    </source>
</reference>
<dbReference type="InterPro" id="IPR016166">
    <property type="entry name" value="FAD-bd_PCMH"/>
</dbReference>
<evidence type="ECO:0000313" key="6">
    <source>
        <dbReference type="EMBL" id="RPF26920.1"/>
    </source>
</evidence>
<name>A0A3N4Z6X7_9MICO</name>
<dbReference type="InterPro" id="IPR010031">
    <property type="entry name" value="FAD_lactone_oxidase-like"/>
</dbReference>
<dbReference type="Gene3D" id="3.30.70.2520">
    <property type="match status" value="1"/>
</dbReference>
<feature type="domain" description="FAD-binding PCMH-type" evidence="5">
    <location>
        <begin position="15"/>
        <end position="187"/>
    </location>
</feature>
<keyword evidence="7" id="KW-1185">Reference proteome</keyword>
<dbReference type="Gene3D" id="1.10.45.10">
    <property type="entry name" value="Vanillyl-alcohol Oxidase, Chain A, domain 4"/>
    <property type="match status" value="1"/>
</dbReference>